<organism evidence="2">
    <name type="scientific">uncultured Thermomicrobiales bacterium</name>
    <dbReference type="NCBI Taxonomy" id="1645740"/>
    <lineage>
        <taxon>Bacteria</taxon>
        <taxon>Pseudomonadati</taxon>
        <taxon>Thermomicrobiota</taxon>
        <taxon>Thermomicrobia</taxon>
        <taxon>Thermomicrobiales</taxon>
        <taxon>environmental samples</taxon>
    </lineage>
</organism>
<reference evidence="2" key="1">
    <citation type="submission" date="2020-02" db="EMBL/GenBank/DDBJ databases">
        <authorList>
            <person name="Meier V. D."/>
        </authorList>
    </citation>
    <scope>NUCLEOTIDE SEQUENCE</scope>
    <source>
        <strain evidence="2">AVDCRST_MAG70</strain>
    </source>
</reference>
<sequence length="38" mass="3978">GRRPTCGPRRPRGQPARAAGIPDGRRQRFAGAGNHGGL</sequence>
<feature type="non-terminal residue" evidence="2">
    <location>
        <position position="38"/>
    </location>
</feature>
<protein>
    <submittedName>
        <fullName evidence="2">Uncharacterized protein</fullName>
    </submittedName>
</protein>
<feature type="non-terminal residue" evidence="2">
    <location>
        <position position="1"/>
    </location>
</feature>
<feature type="compositionally biased region" description="Low complexity" evidence="1">
    <location>
        <begin position="1"/>
        <end position="20"/>
    </location>
</feature>
<dbReference type="EMBL" id="CADCWH010000316">
    <property type="protein sequence ID" value="CAA9565140.1"/>
    <property type="molecule type" value="Genomic_DNA"/>
</dbReference>
<name>A0A6J4UZT2_9BACT</name>
<gene>
    <name evidence="2" type="ORF">AVDCRST_MAG70-1975</name>
</gene>
<evidence type="ECO:0000313" key="2">
    <source>
        <dbReference type="EMBL" id="CAA9565140.1"/>
    </source>
</evidence>
<evidence type="ECO:0000256" key="1">
    <source>
        <dbReference type="SAM" id="MobiDB-lite"/>
    </source>
</evidence>
<accession>A0A6J4UZT2</accession>
<dbReference type="AlphaFoldDB" id="A0A6J4UZT2"/>
<proteinExistence type="predicted"/>
<feature type="region of interest" description="Disordered" evidence="1">
    <location>
        <begin position="1"/>
        <end position="38"/>
    </location>
</feature>